<feature type="compositionally biased region" description="Polar residues" evidence="1">
    <location>
        <begin position="184"/>
        <end position="193"/>
    </location>
</feature>
<dbReference type="AlphaFoldDB" id="A0A2B7XHZ4"/>
<proteinExistence type="predicted"/>
<sequence length="299" mass="31166">MVSRTQATGDVDLPKQNPPSNNPSEDPVPNAQEPTTSASASTSIPTAVPIDNRDANDADPVPPTSISTTHPAPMVYAPGSLAQSTTQTAAIPPTAVDASSPPPPAPAAAPVPLTETKTTPQSRAGAGTGAGQTTLHHPSIPQPPSPLPPPPKAGQIPAAPPTALPQYQHQYKYNPAPPLPAQNPHAQPQQSLTHPPGYIQNPTITTDNYTYNYNYRAPPPPPPPRNTSTPTGNWRWDDAPGGAGGRYVYQEGRAGLDDDDGEGGWPGAGVWQGAVELARAAGNRLAEAEEGVWRWVNGR</sequence>
<evidence type="ECO:0000256" key="1">
    <source>
        <dbReference type="SAM" id="MobiDB-lite"/>
    </source>
</evidence>
<name>A0A2B7XHZ4_9EURO</name>
<reference evidence="2 3" key="1">
    <citation type="submission" date="2017-10" db="EMBL/GenBank/DDBJ databases">
        <title>Comparative genomics in systemic dimorphic fungi from Ajellomycetaceae.</title>
        <authorList>
            <person name="Munoz J.F."/>
            <person name="Mcewen J.G."/>
            <person name="Clay O.K."/>
            <person name="Cuomo C.A."/>
        </authorList>
    </citation>
    <scope>NUCLEOTIDE SEQUENCE [LARGE SCALE GENOMIC DNA]</scope>
    <source>
        <strain evidence="2 3">UAMH130</strain>
    </source>
</reference>
<evidence type="ECO:0000313" key="3">
    <source>
        <dbReference type="Proteomes" id="UP000224080"/>
    </source>
</evidence>
<dbReference type="PRINTS" id="PR01217">
    <property type="entry name" value="PRICHEXTENSN"/>
</dbReference>
<dbReference type="OrthoDB" id="4188816at2759"/>
<protein>
    <submittedName>
        <fullName evidence="2">Uncharacterized protein</fullName>
    </submittedName>
</protein>
<feature type="compositionally biased region" description="Low complexity" evidence="1">
    <location>
        <begin position="201"/>
        <end position="216"/>
    </location>
</feature>
<dbReference type="STRING" id="2060905.A0A2B7XHZ4"/>
<feature type="region of interest" description="Disordered" evidence="1">
    <location>
        <begin position="1"/>
        <end position="268"/>
    </location>
</feature>
<gene>
    <name evidence="2" type="ORF">GX51_01209</name>
</gene>
<evidence type="ECO:0000313" key="2">
    <source>
        <dbReference type="EMBL" id="PGH08383.1"/>
    </source>
</evidence>
<feature type="compositionally biased region" description="Pro residues" evidence="1">
    <location>
        <begin position="100"/>
        <end position="109"/>
    </location>
</feature>
<feature type="compositionally biased region" description="Pro residues" evidence="1">
    <location>
        <begin position="140"/>
        <end position="163"/>
    </location>
</feature>
<organism evidence="2 3">
    <name type="scientific">Blastomyces parvus</name>
    <dbReference type="NCBI Taxonomy" id="2060905"/>
    <lineage>
        <taxon>Eukaryota</taxon>
        <taxon>Fungi</taxon>
        <taxon>Dikarya</taxon>
        <taxon>Ascomycota</taxon>
        <taxon>Pezizomycotina</taxon>
        <taxon>Eurotiomycetes</taxon>
        <taxon>Eurotiomycetidae</taxon>
        <taxon>Onygenales</taxon>
        <taxon>Ajellomycetaceae</taxon>
        <taxon>Blastomyces</taxon>
    </lineage>
</organism>
<accession>A0A2B7XHZ4</accession>
<dbReference type="EMBL" id="PDNC01000009">
    <property type="protein sequence ID" value="PGH08383.1"/>
    <property type="molecule type" value="Genomic_DNA"/>
</dbReference>
<feature type="compositionally biased region" description="Low complexity" evidence="1">
    <location>
        <begin position="34"/>
        <end position="49"/>
    </location>
</feature>
<keyword evidence="3" id="KW-1185">Reference proteome</keyword>
<dbReference type="Proteomes" id="UP000224080">
    <property type="component" value="Unassembled WGS sequence"/>
</dbReference>
<comment type="caution">
    <text evidence="2">The sequence shown here is derived from an EMBL/GenBank/DDBJ whole genome shotgun (WGS) entry which is preliminary data.</text>
</comment>